<dbReference type="RefSeq" id="WP_100110372.1">
    <property type="nucleotide sequence ID" value="NZ_JBEPBX010000016.1"/>
</dbReference>
<keyword evidence="1" id="KW-0812">Transmembrane</keyword>
<proteinExistence type="predicted"/>
<evidence type="ECO:0008006" key="5">
    <source>
        <dbReference type="Google" id="ProtNLM"/>
    </source>
</evidence>
<keyword evidence="1" id="KW-0472">Membrane</keyword>
<reference evidence="3 4" key="1">
    <citation type="submission" date="2024-06" db="EMBL/GenBank/DDBJ databases">
        <title>The Natural Products Discovery Center: Release of the First 8490 Sequenced Strains for Exploring Actinobacteria Biosynthetic Diversity.</title>
        <authorList>
            <person name="Kalkreuter E."/>
            <person name="Kautsar S.A."/>
            <person name="Yang D."/>
            <person name="Bader C.D."/>
            <person name="Teijaro C.N."/>
            <person name="Fluegel L."/>
            <person name="Davis C.M."/>
            <person name="Simpson J.R."/>
            <person name="Lauterbach L."/>
            <person name="Steele A.D."/>
            <person name="Gui C."/>
            <person name="Meng S."/>
            <person name="Li G."/>
            <person name="Viehrig K."/>
            <person name="Ye F."/>
            <person name="Su P."/>
            <person name="Kiefer A.F."/>
            <person name="Nichols A."/>
            <person name="Cepeda A.J."/>
            <person name="Yan W."/>
            <person name="Fan B."/>
            <person name="Jiang Y."/>
            <person name="Adhikari A."/>
            <person name="Zheng C.-J."/>
            <person name="Schuster L."/>
            <person name="Cowan T.M."/>
            <person name="Smanski M.J."/>
            <person name="Chevrette M.G."/>
            <person name="De Carvalho L.P.S."/>
            <person name="Shen B."/>
        </authorList>
    </citation>
    <scope>NUCLEOTIDE SEQUENCE [LARGE SCALE GENOMIC DNA]</scope>
    <source>
        <strain evidence="3 4">NPDC000837</strain>
    </source>
</reference>
<feature type="signal peptide" evidence="2">
    <location>
        <begin position="1"/>
        <end position="27"/>
    </location>
</feature>
<evidence type="ECO:0000313" key="3">
    <source>
        <dbReference type="EMBL" id="MER6615353.1"/>
    </source>
</evidence>
<evidence type="ECO:0000313" key="4">
    <source>
        <dbReference type="Proteomes" id="UP001445472"/>
    </source>
</evidence>
<dbReference type="Proteomes" id="UP001445472">
    <property type="component" value="Unassembled WGS sequence"/>
</dbReference>
<dbReference type="EMBL" id="JBEPBX010000016">
    <property type="protein sequence ID" value="MER6615353.1"/>
    <property type="molecule type" value="Genomic_DNA"/>
</dbReference>
<feature type="chain" id="PRO_5046632170" description="Lipoprotein" evidence="2">
    <location>
        <begin position="28"/>
        <end position="170"/>
    </location>
</feature>
<feature type="transmembrane region" description="Helical" evidence="1">
    <location>
        <begin position="143"/>
        <end position="161"/>
    </location>
</feature>
<keyword evidence="4" id="KW-1185">Reference proteome</keyword>
<evidence type="ECO:0000256" key="2">
    <source>
        <dbReference type="SAM" id="SignalP"/>
    </source>
</evidence>
<protein>
    <recommendedName>
        <fullName evidence="5">Lipoprotein</fullName>
    </recommendedName>
</protein>
<comment type="caution">
    <text evidence="3">The sequence shown here is derived from an EMBL/GenBank/DDBJ whole genome shotgun (WGS) entry which is preliminary data.</text>
</comment>
<accession>A0ABV1UX22</accession>
<name>A0ABV1UX22_9ACTN</name>
<evidence type="ECO:0000256" key="1">
    <source>
        <dbReference type="SAM" id="Phobius"/>
    </source>
</evidence>
<sequence length="170" mass="16800">MRAIRAASAALLGAAALAVTAAPTAMAVNNTPYDFNVTPSTVAAGGRVTLTAGGCPSSTTVTSAVFDTVTVPRNGAATAVVDWDARPGAVYTVHFNCIGRTGTLDLTISGGSTPTAGSTRTAPPAGVRGGEGGSFEGMNTAEIAVGGALIAAAVTATVLVVRRRSTNRQH</sequence>
<keyword evidence="2" id="KW-0732">Signal</keyword>
<gene>
    <name evidence="3" type="ORF">ABT276_18700</name>
</gene>
<organism evidence="3 4">
    <name type="scientific">Streptomyces xantholiticus</name>
    <dbReference type="NCBI Taxonomy" id="68285"/>
    <lineage>
        <taxon>Bacteria</taxon>
        <taxon>Bacillati</taxon>
        <taxon>Actinomycetota</taxon>
        <taxon>Actinomycetes</taxon>
        <taxon>Kitasatosporales</taxon>
        <taxon>Streptomycetaceae</taxon>
        <taxon>Streptomyces</taxon>
    </lineage>
</organism>
<keyword evidence="1" id="KW-1133">Transmembrane helix</keyword>